<dbReference type="EMBL" id="FR746099">
    <property type="protein sequence ID" value="CCC40855.1"/>
    <property type="molecule type" value="Genomic_DNA"/>
</dbReference>
<accession>G0LLP9</accession>
<protein>
    <recommendedName>
        <fullName evidence="3">Hsp20/alpha crystallin family protein</fullName>
    </recommendedName>
</protein>
<dbReference type="InterPro" id="IPR055551">
    <property type="entry name" value="DUF7127"/>
</dbReference>
<name>G0LLP9_HALWC</name>
<dbReference type="HOGENOM" id="CLU_194234_0_0_2"/>
<reference evidence="1 2" key="1">
    <citation type="journal article" date="2011" name="PLoS ONE">
        <title>Haloquadratum walsbyi: limited diversity in a global pond.</title>
        <authorList>
            <person name="Dyall-Smith M."/>
            <person name="Pfeiffer F."/>
            <person name="Klee K."/>
            <person name="Palm P."/>
            <person name="Gross K."/>
            <person name="Schuster S.C."/>
            <person name="Rampp M."/>
            <person name="Oesterhelt D."/>
        </authorList>
    </citation>
    <scope>NUCLEOTIDE SEQUENCE [LARGE SCALE GENOMIC DNA]</scope>
    <source>
        <strain evidence="2">DSM 16854 / JCM 12705 / C23</strain>
    </source>
</reference>
<evidence type="ECO:0000313" key="2">
    <source>
        <dbReference type="Proteomes" id="UP000007954"/>
    </source>
</evidence>
<evidence type="ECO:0008006" key="3">
    <source>
        <dbReference type="Google" id="ProtNLM"/>
    </source>
</evidence>
<proteinExistence type="predicted"/>
<dbReference type="Pfam" id="PF23444">
    <property type="entry name" value="DUF7127"/>
    <property type="match status" value="1"/>
</dbReference>
<evidence type="ECO:0000313" key="1">
    <source>
        <dbReference type="EMBL" id="CCC40855.1"/>
    </source>
</evidence>
<dbReference type="GeneID" id="12447845"/>
<organism evidence="1 2">
    <name type="scientific">Haloquadratum walsbyi (strain DSM 16854 / JCM 12705 / C23)</name>
    <dbReference type="NCBI Taxonomy" id="768065"/>
    <lineage>
        <taxon>Archaea</taxon>
        <taxon>Methanobacteriati</taxon>
        <taxon>Methanobacteriota</taxon>
        <taxon>Stenosarchaea group</taxon>
        <taxon>Halobacteria</taxon>
        <taxon>Halobacteriales</taxon>
        <taxon>Haloferacaceae</taxon>
        <taxon>Haloquadratum</taxon>
    </lineage>
</organism>
<sequence>MKTQQFAGESGRFSRRYEYDDSRVLAVELGPSVTTVDVDIVGTTAIIIAETSDGMIETEFELPEGETAVTTTNGIITITIEQ</sequence>
<dbReference type="AlphaFoldDB" id="G0LLP9"/>
<gene>
    <name evidence="1" type="ordered locus">Hqrw_3066</name>
</gene>
<dbReference type="KEGG" id="hwc:Hqrw_3066"/>
<dbReference type="OrthoDB" id="304071at2157"/>
<dbReference type="RefSeq" id="WP_011571938.1">
    <property type="nucleotide sequence ID" value="NC_017459.1"/>
</dbReference>
<dbReference type="Proteomes" id="UP000007954">
    <property type="component" value="Chromosome"/>
</dbReference>